<proteinExistence type="predicted"/>
<keyword evidence="3" id="KW-1185">Reference proteome</keyword>
<evidence type="ECO:0000313" key="2">
    <source>
        <dbReference type="EMBL" id="CAB0029766.1"/>
    </source>
</evidence>
<feature type="region of interest" description="Disordered" evidence="1">
    <location>
        <begin position="146"/>
        <end position="194"/>
    </location>
</feature>
<protein>
    <submittedName>
        <fullName evidence="2">Uncharacterized protein</fullName>
    </submittedName>
</protein>
<name>A0A6H5HZF6_9HYME</name>
<organism evidence="2 3">
    <name type="scientific">Trichogramma brassicae</name>
    <dbReference type="NCBI Taxonomy" id="86971"/>
    <lineage>
        <taxon>Eukaryota</taxon>
        <taxon>Metazoa</taxon>
        <taxon>Ecdysozoa</taxon>
        <taxon>Arthropoda</taxon>
        <taxon>Hexapoda</taxon>
        <taxon>Insecta</taxon>
        <taxon>Pterygota</taxon>
        <taxon>Neoptera</taxon>
        <taxon>Endopterygota</taxon>
        <taxon>Hymenoptera</taxon>
        <taxon>Apocrita</taxon>
        <taxon>Proctotrupomorpha</taxon>
        <taxon>Chalcidoidea</taxon>
        <taxon>Trichogrammatidae</taxon>
        <taxon>Trichogramma</taxon>
    </lineage>
</organism>
<sequence length="194" mass="20785">MVTAGTIAPACSGGGSAGSSCTRGKRAATMWRTRVGELGEFALGPLRRGITVSYGLPHTSSFTSSHRFVVRNRRFAGLDSSAQETSCGGLLHVALLVRSVVDSTRARVRRVCACVGGQTWEPIIVTTSREDDEASELTDYCCVAEGAPNQTTSNPSSGSRGGIEPADSRRTNRRRRDRRGRPGPWIRVASCRSQ</sequence>
<evidence type="ECO:0000256" key="1">
    <source>
        <dbReference type="SAM" id="MobiDB-lite"/>
    </source>
</evidence>
<feature type="compositionally biased region" description="Polar residues" evidence="1">
    <location>
        <begin position="148"/>
        <end position="158"/>
    </location>
</feature>
<feature type="compositionally biased region" description="Basic residues" evidence="1">
    <location>
        <begin position="171"/>
        <end position="181"/>
    </location>
</feature>
<gene>
    <name evidence="2" type="ORF">TBRA_LOCUS1792</name>
</gene>
<dbReference type="Proteomes" id="UP000479190">
    <property type="component" value="Unassembled WGS sequence"/>
</dbReference>
<accession>A0A6H5HZF6</accession>
<dbReference type="EMBL" id="CADCXV010000344">
    <property type="protein sequence ID" value="CAB0029766.1"/>
    <property type="molecule type" value="Genomic_DNA"/>
</dbReference>
<feature type="non-terminal residue" evidence="2">
    <location>
        <position position="194"/>
    </location>
</feature>
<evidence type="ECO:0000313" key="3">
    <source>
        <dbReference type="Proteomes" id="UP000479190"/>
    </source>
</evidence>
<dbReference type="AlphaFoldDB" id="A0A6H5HZF6"/>
<reference evidence="2 3" key="1">
    <citation type="submission" date="2020-02" db="EMBL/GenBank/DDBJ databases">
        <authorList>
            <person name="Ferguson B K."/>
        </authorList>
    </citation>
    <scope>NUCLEOTIDE SEQUENCE [LARGE SCALE GENOMIC DNA]</scope>
</reference>